<keyword evidence="8" id="KW-0406">Ion transport</keyword>
<keyword evidence="9 10" id="KW-0472">Membrane</keyword>
<dbReference type="RefSeq" id="WP_160180882.1">
    <property type="nucleotide sequence ID" value="NZ_CP047656.1"/>
</dbReference>
<feature type="transmembrane region" description="Helical" evidence="10">
    <location>
        <begin position="57"/>
        <end position="76"/>
    </location>
</feature>
<keyword evidence="5 10" id="KW-0812">Transmembrane</keyword>
<evidence type="ECO:0000256" key="7">
    <source>
        <dbReference type="ARBA" id="ARBA00022989"/>
    </source>
</evidence>
<evidence type="ECO:0000313" key="12">
    <source>
        <dbReference type="Proteomes" id="UP000464524"/>
    </source>
</evidence>
<evidence type="ECO:0000313" key="11">
    <source>
        <dbReference type="EMBL" id="QHJ12700.1"/>
    </source>
</evidence>
<accession>A0A857JNK3</accession>
<evidence type="ECO:0000256" key="10">
    <source>
        <dbReference type="SAM" id="Phobius"/>
    </source>
</evidence>
<gene>
    <name evidence="11" type="ORF">FX988_02958</name>
</gene>
<feature type="transmembrane region" description="Helical" evidence="10">
    <location>
        <begin position="417"/>
        <end position="438"/>
    </location>
</feature>
<evidence type="ECO:0000256" key="3">
    <source>
        <dbReference type="ARBA" id="ARBA00022475"/>
    </source>
</evidence>
<evidence type="ECO:0000256" key="6">
    <source>
        <dbReference type="ARBA" id="ARBA00022958"/>
    </source>
</evidence>
<keyword evidence="3" id="KW-1003">Cell membrane</keyword>
<dbReference type="OrthoDB" id="9810952at2"/>
<dbReference type="KEGG" id="pmes:FX988_02958"/>
<dbReference type="InterPro" id="IPR003445">
    <property type="entry name" value="Cat_transpt"/>
</dbReference>
<keyword evidence="6" id="KW-0630">Potassium</keyword>
<feature type="transmembrane region" description="Helical" evidence="10">
    <location>
        <begin position="139"/>
        <end position="163"/>
    </location>
</feature>
<feature type="transmembrane region" description="Helical" evidence="10">
    <location>
        <begin position="88"/>
        <end position="118"/>
    </location>
</feature>
<name>A0A857JNK3_9ALTE</name>
<evidence type="ECO:0000256" key="9">
    <source>
        <dbReference type="ARBA" id="ARBA00023136"/>
    </source>
</evidence>
<keyword evidence="4" id="KW-0633">Potassium transport</keyword>
<evidence type="ECO:0000256" key="8">
    <source>
        <dbReference type="ARBA" id="ARBA00023065"/>
    </source>
</evidence>
<sequence length="455" mass="49086">MKPWDPNVKPYKLAKRQSKLHIQLSPPAVLFLGFILLIFVGAGLLMLPIASTAETPLIKALFTATSAVTVTGLVVLDTGSHFTTFGQVVIAGLIQAGGLGFMTFAVVAAISLGARLGLSQQILMKEALDQTSMEKVVQTAKFVLCYSFVIELVGFVLLTLVWLDEYGLRESAYQAFFYTLSAFNNAGFALRSDSLSAYSASVSVNMIITALFIIGGIGFAVLIDIKTNKRWCKLSVNTRIVLLATLTINLVAFFLIWLLEANNPATLGTLPVAEQALTAWFQAVTPRTAGFNTLPIENLTDASTTLTILLMFIGGGSLSTASGLKLGTFIVLIMTTYTFLRRRTQVTVLNRTIPQVQVLKALSLAIISIGMIFISIFILTAIENAPFLDIVFEVVSALSTVGLSRGLTGQLSDTGEIVIIFMMIVGRVGPLSFAYFIATPKPRKVQYADAEIQVG</sequence>
<feature type="transmembrane region" description="Helical" evidence="10">
    <location>
        <begin position="308"/>
        <end position="340"/>
    </location>
</feature>
<dbReference type="NCBIfam" id="TIGR00933">
    <property type="entry name" value="2a38"/>
    <property type="match status" value="1"/>
</dbReference>
<feature type="transmembrane region" description="Helical" evidence="10">
    <location>
        <begin position="361"/>
        <end position="382"/>
    </location>
</feature>
<dbReference type="Gene3D" id="1.10.287.70">
    <property type="match status" value="1"/>
</dbReference>
<dbReference type="GO" id="GO:0015379">
    <property type="term" value="F:potassium:chloride symporter activity"/>
    <property type="evidence" value="ECO:0007669"/>
    <property type="project" value="InterPro"/>
</dbReference>
<evidence type="ECO:0000256" key="5">
    <source>
        <dbReference type="ARBA" id="ARBA00022692"/>
    </source>
</evidence>
<proteinExistence type="predicted"/>
<evidence type="ECO:0000256" key="2">
    <source>
        <dbReference type="ARBA" id="ARBA00022448"/>
    </source>
</evidence>
<dbReference type="PANTHER" id="PTHR32024:SF1">
    <property type="entry name" value="KTR SYSTEM POTASSIUM UPTAKE PROTEIN B"/>
    <property type="match status" value="1"/>
</dbReference>
<feature type="transmembrane region" description="Helical" evidence="10">
    <location>
        <begin position="202"/>
        <end position="225"/>
    </location>
</feature>
<dbReference type="GO" id="GO:0005886">
    <property type="term" value="C:plasma membrane"/>
    <property type="evidence" value="ECO:0007669"/>
    <property type="project" value="UniProtKB-SubCell"/>
</dbReference>
<feature type="transmembrane region" description="Helical" evidence="10">
    <location>
        <begin position="28"/>
        <end position="50"/>
    </location>
</feature>
<evidence type="ECO:0000256" key="1">
    <source>
        <dbReference type="ARBA" id="ARBA00004651"/>
    </source>
</evidence>
<evidence type="ECO:0000256" key="4">
    <source>
        <dbReference type="ARBA" id="ARBA00022538"/>
    </source>
</evidence>
<comment type="subcellular location">
    <subcellularLocation>
        <location evidence="1">Cell membrane</location>
        <topology evidence="1">Multi-pass membrane protein</topology>
    </subcellularLocation>
</comment>
<keyword evidence="7 10" id="KW-1133">Transmembrane helix</keyword>
<dbReference type="AlphaFoldDB" id="A0A857JNK3"/>
<protein>
    <submittedName>
        <fullName evidence="11">Ktr system potassium uptake protein B</fullName>
    </submittedName>
</protein>
<reference evidence="11 12" key="1">
    <citation type="submission" date="2019-12" db="EMBL/GenBank/DDBJ databases">
        <title>Genome sequencing and assembly of endphytes of Porphyra tenera.</title>
        <authorList>
            <person name="Park J.M."/>
            <person name="Shin R."/>
            <person name="Jo S.H."/>
        </authorList>
    </citation>
    <scope>NUCLEOTIDE SEQUENCE [LARGE SCALE GENOMIC DNA]</scope>
    <source>
        <strain evidence="11 12">GPM4</strain>
    </source>
</reference>
<dbReference type="Proteomes" id="UP000464524">
    <property type="component" value="Chromosome"/>
</dbReference>
<feature type="transmembrane region" description="Helical" evidence="10">
    <location>
        <begin position="237"/>
        <end position="259"/>
    </location>
</feature>
<dbReference type="InterPro" id="IPR004772">
    <property type="entry name" value="TrkH"/>
</dbReference>
<dbReference type="Pfam" id="PF02386">
    <property type="entry name" value="TrkH"/>
    <property type="match status" value="1"/>
</dbReference>
<keyword evidence="12" id="KW-1185">Reference proteome</keyword>
<dbReference type="PANTHER" id="PTHR32024">
    <property type="entry name" value="TRK SYSTEM POTASSIUM UPTAKE PROTEIN TRKG-RELATED"/>
    <property type="match status" value="1"/>
</dbReference>
<keyword evidence="2" id="KW-0813">Transport</keyword>
<organism evidence="11 12">
    <name type="scientific">Paraglaciecola mesophila</name>
    <dbReference type="NCBI Taxonomy" id="197222"/>
    <lineage>
        <taxon>Bacteria</taxon>
        <taxon>Pseudomonadati</taxon>
        <taxon>Pseudomonadota</taxon>
        <taxon>Gammaproteobacteria</taxon>
        <taxon>Alteromonadales</taxon>
        <taxon>Alteromonadaceae</taxon>
        <taxon>Paraglaciecola</taxon>
    </lineage>
</organism>
<dbReference type="EMBL" id="CP047656">
    <property type="protein sequence ID" value="QHJ12700.1"/>
    <property type="molecule type" value="Genomic_DNA"/>
</dbReference>